<evidence type="ECO:0000313" key="1">
    <source>
        <dbReference type="EMBL" id="OCX16161.1"/>
    </source>
</evidence>
<gene>
    <name evidence="1" type="ORF">QV13_14950</name>
</gene>
<comment type="caution">
    <text evidence="1">The sequence shown here is derived from an EMBL/GenBank/DDBJ whole genome shotgun (WGS) entry which is preliminary data.</text>
</comment>
<dbReference type="Proteomes" id="UP000094412">
    <property type="component" value="Unassembled WGS sequence"/>
</dbReference>
<proteinExistence type="predicted"/>
<protein>
    <submittedName>
        <fullName evidence="1">Uncharacterized protein</fullName>
    </submittedName>
</protein>
<dbReference type="AlphaFoldDB" id="A0A1C2DN19"/>
<keyword evidence="2" id="KW-1185">Reference proteome</keyword>
<evidence type="ECO:0000313" key="2">
    <source>
        <dbReference type="Proteomes" id="UP000094412"/>
    </source>
</evidence>
<dbReference type="STRING" id="1566387.QV13_14950"/>
<dbReference type="OrthoDB" id="7576771at2"/>
<name>A0A1C2DN19_9HYPH</name>
<dbReference type="RefSeq" id="WP_100555158.1">
    <property type="nucleotide sequence ID" value="NZ_MDEO01000033.1"/>
</dbReference>
<sequence>MAEGGKRRDGPEDADSMIEWVLANPRMSLWLKNALRSALDQDPFDVLNDLEILKHLSAARCRSALNSYYAEHDCGAVESVDKD</sequence>
<accession>A0A1C2DN19</accession>
<dbReference type="EMBL" id="MDEO01000033">
    <property type="protein sequence ID" value="OCX16161.1"/>
    <property type="molecule type" value="Genomic_DNA"/>
</dbReference>
<reference evidence="1 2" key="1">
    <citation type="submission" date="2016-08" db="EMBL/GenBank/DDBJ databases">
        <title>Whole genome sequence of Mesorhizobium sp. strain UASWS1009 isolated from industrial sewage.</title>
        <authorList>
            <person name="Crovadore J."/>
            <person name="Calmin G."/>
            <person name="Chablais R."/>
            <person name="Cochard B."/>
            <person name="Lefort F."/>
        </authorList>
    </citation>
    <scope>NUCLEOTIDE SEQUENCE [LARGE SCALE GENOMIC DNA]</scope>
    <source>
        <strain evidence="1 2">UASWS1009</strain>
    </source>
</reference>
<organism evidence="1 2">
    <name type="scientific">Mesorhizobium hungaricum</name>
    <dbReference type="NCBI Taxonomy" id="1566387"/>
    <lineage>
        <taxon>Bacteria</taxon>
        <taxon>Pseudomonadati</taxon>
        <taxon>Pseudomonadota</taxon>
        <taxon>Alphaproteobacteria</taxon>
        <taxon>Hyphomicrobiales</taxon>
        <taxon>Phyllobacteriaceae</taxon>
        <taxon>Mesorhizobium</taxon>
    </lineage>
</organism>